<feature type="transmembrane region" description="Helical" evidence="9">
    <location>
        <begin position="89"/>
        <end position="106"/>
    </location>
</feature>
<keyword evidence="11" id="KW-0496">Mitochondrion</keyword>
<dbReference type="InterPro" id="IPR003945">
    <property type="entry name" value="NU5C-like"/>
</dbReference>
<feature type="transmembrane region" description="Helical" evidence="9">
    <location>
        <begin position="415"/>
        <end position="438"/>
    </location>
</feature>
<evidence type="ECO:0000256" key="8">
    <source>
        <dbReference type="ARBA" id="ARBA00049551"/>
    </source>
</evidence>
<dbReference type="PRINTS" id="PR01434">
    <property type="entry name" value="NADHDHGNASE5"/>
</dbReference>
<reference evidence="11" key="1">
    <citation type="submission" date="2016-04" db="EMBL/GenBank/DDBJ databases">
        <title>The complete mitochondrial genome of Gasteruption parvicollarium.</title>
        <authorList>
            <person name="Wei S.J."/>
            <person name="Wu Q.L."/>
        </authorList>
    </citation>
    <scope>NUCLEOTIDE SEQUENCE</scope>
</reference>
<keyword evidence="4 9" id="KW-0812">Transmembrane</keyword>
<evidence type="ECO:0000256" key="9">
    <source>
        <dbReference type="SAM" id="Phobius"/>
    </source>
</evidence>
<dbReference type="EMBL" id="KR270643">
    <property type="protein sequence ID" value="ALJ93745.1"/>
    <property type="molecule type" value="Genomic_DNA"/>
</dbReference>
<feature type="transmembrane region" description="Helical" evidence="9">
    <location>
        <begin position="199"/>
        <end position="228"/>
    </location>
</feature>
<evidence type="ECO:0000256" key="3">
    <source>
        <dbReference type="ARBA" id="ARBA00012944"/>
    </source>
</evidence>
<dbReference type="EC" id="7.1.1.2" evidence="3"/>
<evidence type="ECO:0000256" key="6">
    <source>
        <dbReference type="ARBA" id="ARBA00023136"/>
    </source>
</evidence>
<comment type="function">
    <text evidence="1">Core subunit of the mitochondrial membrane respiratory chain NADH dehydrogenase (Complex I) that is believed to belong to the minimal assembly required for catalysis. Complex I functions in the transfer of electrons from NADH to the respiratory chain. The immediate electron acceptor for the enzyme is believed to be ubiquinone.</text>
</comment>
<evidence type="ECO:0000256" key="1">
    <source>
        <dbReference type="ARBA" id="ARBA00003257"/>
    </source>
</evidence>
<feature type="transmembrane region" description="Helical" evidence="9">
    <location>
        <begin position="7"/>
        <end position="28"/>
    </location>
</feature>
<proteinExistence type="predicted"/>
<dbReference type="GO" id="GO:0003954">
    <property type="term" value="F:NADH dehydrogenase activity"/>
    <property type="evidence" value="ECO:0007669"/>
    <property type="project" value="TreeGrafter"/>
</dbReference>
<feature type="transmembrane region" description="Helical" evidence="9">
    <location>
        <begin position="291"/>
        <end position="313"/>
    </location>
</feature>
<comment type="subcellular location">
    <subcellularLocation>
        <location evidence="2">Membrane</location>
        <topology evidence="2">Multi-pass membrane protein</topology>
    </subcellularLocation>
</comment>
<evidence type="ECO:0000313" key="11">
    <source>
        <dbReference type="EMBL" id="ALJ93745.1"/>
    </source>
</evidence>
<comment type="catalytic activity">
    <reaction evidence="8">
        <text>a ubiquinone + NADH + 5 H(+)(in) = a ubiquinol + NAD(+) + 4 H(+)(out)</text>
        <dbReference type="Rhea" id="RHEA:29091"/>
        <dbReference type="Rhea" id="RHEA-COMP:9565"/>
        <dbReference type="Rhea" id="RHEA-COMP:9566"/>
        <dbReference type="ChEBI" id="CHEBI:15378"/>
        <dbReference type="ChEBI" id="CHEBI:16389"/>
        <dbReference type="ChEBI" id="CHEBI:17976"/>
        <dbReference type="ChEBI" id="CHEBI:57540"/>
        <dbReference type="ChEBI" id="CHEBI:57945"/>
        <dbReference type="EC" id="7.1.1.2"/>
    </reaction>
</comment>
<dbReference type="GO" id="GO:0008137">
    <property type="term" value="F:NADH dehydrogenase (ubiquinone) activity"/>
    <property type="evidence" value="ECO:0007669"/>
    <property type="project" value="UniProtKB-EC"/>
</dbReference>
<feature type="transmembrane region" description="Helical" evidence="9">
    <location>
        <begin position="234"/>
        <end position="260"/>
    </location>
</feature>
<feature type="transmembrane region" description="Helical" evidence="9">
    <location>
        <begin position="267"/>
        <end position="285"/>
    </location>
</feature>
<feature type="transmembrane region" description="Helical" evidence="9">
    <location>
        <begin position="372"/>
        <end position="394"/>
    </location>
</feature>
<protein>
    <recommendedName>
        <fullName evidence="3">NADH:ubiquinone reductase (H(+)-translocating)</fullName>
        <ecNumber evidence="3">7.1.1.2</ecNumber>
    </recommendedName>
    <alternativeName>
        <fullName evidence="7">NADH dehydrogenase subunit 5</fullName>
    </alternativeName>
</protein>
<accession>A0A2S0AZR4</accession>
<geneLocation type="mitochondrion" evidence="11"/>
<gene>
    <name evidence="11" type="primary">ND5</name>
</gene>
<dbReference type="GO" id="GO:0042773">
    <property type="term" value="P:ATP synthesis coupled electron transport"/>
    <property type="evidence" value="ECO:0007669"/>
    <property type="project" value="InterPro"/>
</dbReference>
<feature type="domain" description="NADH:quinone oxidoreductase/Mrp antiporter transmembrane" evidence="10">
    <location>
        <begin position="106"/>
        <end position="379"/>
    </location>
</feature>
<feature type="transmembrane region" description="Helical" evidence="9">
    <location>
        <begin position="520"/>
        <end position="544"/>
    </location>
</feature>
<feature type="transmembrane region" description="Helical" evidence="9">
    <location>
        <begin position="48"/>
        <end position="77"/>
    </location>
</feature>
<evidence type="ECO:0000256" key="2">
    <source>
        <dbReference type="ARBA" id="ARBA00004141"/>
    </source>
</evidence>
<dbReference type="GO" id="GO:0015990">
    <property type="term" value="P:electron transport coupled proton transport"/>
    <property type="evidence" value="ECO:0007669"/>
    <property type="project" value="TreeGrafter"/>
</dbReference>
<organism evidence="11">
    <name type="scientific">Gasteruption parvicollarium</name>
    <dbReference type="NCBI Taxonomy" id="1738629"/>
    <lineage>
        <taxon>Eukaryota</taxon>
        <taxon>Metazoa</taxon>
        <taxon>Ecdysozoa</taxon>
        <taxon>Arthropoda</taxon>
        <taxon>Hexapoda</taxon>
        <taxon>Insecta</taxon>
        <taxon>Pterygota</taxon>
        <taxon>Neoptera</taxon>
        <taxon>Endopterygota</taxon>
        <taxon>Hymenoptera</taxon>
        <taxon>Apocrita</taxon>
        <taxon>Evanioidea</taxon>
        <taxon>Gasteruptiidae</taxon>
        <taxon>Gasteruption</taxon>
    </lineage>
</organism>
<evidence type="ECO:0000259" key="10">
    <source>
        <dbReference type="Pfam" id="PF00361"/>
    </source>
</evidence>
<feature type="transmembrane region" description="Helical" evidence="9">
    <location>
        <begin position="334"/>
        <end position="352"/>
    </location>
</feature>
<keyword evidence="5 9" id="KW-1133">Transmembrane helix</keyword>
<dbReference type="InterPro" id="IPR001750">
    <property type="entry name" value="ND/Mrp_TM"/>
</dbReference>
<dbReference type="PANTHER" id="PTHR42829:SF2">
    <property type="entry name" value="NADH-UBIQUINONE OXIDOREDUCTASE CHAIN 5"/>
    <property type="match status" value="1"/>
</dbReference>
<feature type="transmembrane region" description="Helical" evidence="9">
    <location>
        <begin position="143"/>
        <end position="162"/>
    </location>
</feature>
<feature type="transmembrane region" description="Helical" evidence="9">
    <location>
        <begin position="551"/>
        <end position="569"/>
    </location>
</feature>
<evidence type="ECO:0000256" key="4">
    <source>
        <dbReference type="ARBA" id="ARBA00022692"/>
    </source>
</evidence>
<keyword evidence="6 9" id="KW-0472">Membrane</keyword>
<feature type="transmembrane region" description="Helical" evidence="9">
    <location>
        <begin position="444"/>
        <end position="469"/>
    </location>
</feature>
<feature type="transmembrane region" description="Helical" evidence="9">
    <location>
        <begin position="112"/>
        <end position="131"/>
    </location>
</feature>
<evidence type="ECO:0000256" key="5">
    <source>
        <dbReference type="ARBA" id="ARBA00022989"/>
    </source>
</evidence>
<dbReference type="PANTHER" id="PTHR42829">
    <property type="entry name" value="NADH-UBIQUINONE OXIDOREDUCTASE CHAIN 5"/>
    <property type="match status" value="1"/>
</dbReference>
<dbReference type="GO" id="GO:0016020">
    <property type="term" value="C:membrane"/>
    <property type="evidence" value="ECO:0007669"/>
    <property type="project" value="UniProtKB-SubCell"/>
</dbReference>
<dbReference type="Pfam" id="PF00361">
    <property type="entry name" value="Proton_antipo_M"/>
    <property type="match status" value="1"/>
</dbReference>
<dbReference type="AlphaFoldDB" id="A0A2S0AZR4"/>
<sequence>MKNLLFYIFSWLMFNLSFFIFLISLYMYNYHYILMMDWNFVNFLSIKLNYLILLDWICLIYLSVVLLIMSMILLYSIDYMMGDLKIMRFFWLLNLFVLSMLFMIISPNMVSILLGWDGLGLVSYCLVIYYHNMSSYNSGMVTVLLNRVGDVMILIVIGLMYFNYSMNFFLKFEDLGFIIIIMFILVGMTKSAQIPFSSWLPLAMAAPTPVSSLVHSSTLVTAGVYLLIRFSKVLMISMWSDLLLFISIMTMFMSGLVANFEYDLKKIVALSTLSQLGLMMMILSLNYEILSFFHLVMHALFKSLLFMCVGYIIHNFNNMQDMRFMGFFSLMSPYVMMSLVISNMALCGFPFLSGFFSKDLILEKLFFMKVNLYIFILFLLSIGLTISYTMRMMLMIYFNMNLIKSLMNFSENFHINFSMILLMMFSVFMGMFFMWNFFDWLDLNILSFFIKFVILLMILTGMMIGFCFYKLNLFYQFFYKIMYFNGLMWNMMNLLKMIYLNSYKKFEFYNKNLEKGWNEMMGLKLIEFFIIKDIFSNIILLNLFNKSKGNFVYMISYLLLIMYFLLIFLN</sequence>
<evidence type="ECO:0000256" key="7">
    <source>
        <dbReference type="ARBA" id="ARBA00031027"/>
    </source>
</evidence>
<name>A0A2S0AZR4_9HYME</name>
<feature type="transmembrane region" description="Helical" evidence="9">
    <location>
        <begin position="481"/>
        <end position="500"/>
    </location>
</feature>